<protein>
    <submittedName>
        <fullName evidence="3">Addiction module toxin, RelE/StbE family</fullName>
    </submittedName>
</protein>
<dbReference type="InterPro" id="IPR051803">
    <property type="entry name" value="TA_system_RelE-like_toxin"/>
</dbReference>
<dbReference type="InterPro" id="IPR007712">
    <property type="entry name" value="RelE/ParE_toxin"/>
</dbReference>
<dbReference type="RefSeq" id="WP_103874547.1">
    <property type="nucleotide sequence ID" value="NZ_FNUY01000010.1"/>
</dbReference>
<dbReference type="PANTHER" id="PTHR33755:SF6">
    <property type="entry name" value="PLASMID STABILIZATION SYSTEM PROTEIN"/>
    <property type="match status" value="1"/>
</dbReference>
<evidence type="ECO:0000256" key="1">
    <source>
        <dbReference type="ARBA" id="ARBA00006226"/>
    </source>
</evidence>
<proteinExistence type="inferred from homology"/>
<comment type="similarity">
    <text evidence="1">Belongs to the RelE toxin family.</text>
</comment>
<sequence>MMLSFTPTARRDLQEIGDYIALDSRREALRFVTTLEQFCAKLLAQPERFPLSLRHAQLGIRRARHRDYLIFYRVRDTTVEILRILHAARDVESITESL</sequence>
<dbReference type="EMBL" id="FNUY01000010">
    <property type="protein sequence ID" value="SEG71974.1"/>
    <property type="molecule type" value="Genomic_DNA"/>
</dbReference>
<keyword evidence="2" id="KW-1277">Toxin-antitoxin system</keyword>
<dbReference type="Pfam" id="PF05016">
    <property type="entry name" value="ParE_toxin"/>
    <property type="match status" value="1"/>
</dbReference>
<evidence type="ECO:0000313" key="3">
    <source>
        <dbReference type="EMBL" id="SEG71974.1"/>
    </source>
</evidence>
<dbReference type="Gene3D" id="3.30.2310.20">
    <property type="entry name" value="RelE-like"/>
    <property type="match status" value="1"/>
</dbReference>
<keyword evidence="4" id="KW-1185">Reference proteome</keyword>
<accession>A0A1H6CG64</accession>
<evidence type="ECO:0000313" key="4">
    <source>
        <dbReference type="Proteomes" id="UP000236743"/>
    </source>
</evidence>
<dbReference type="Proteomes" id="UP000236743">
    <property type="component" value="Unassembled WGS sequence"/>
</dbReference>
<name>A0A1H6CG64_9HYPH</name>
<evidence type="ECO:0000256" key="2">
    <source>
        <dbReference type="ARBA" id="ARBA00022649"/>
    </source>
</evidence>
<dbReference type="AlphaFoldDB" id="A0A1H6CG64"/>
<organism evidence="3 4">
    <name type="scientific">Bosea lathyri</name>
    <dbReference type="NCBI Taxonomy" id="1036778"/>
    <lineage>
        <taxon>Bacteria</taxon>
        <taxon>Pseudomonadati</taxon>
        <taxon>Pseudomonadota</taxon>
        <taxon>Alphaproteobacteria</taxon>
        <taxon>Hyphomicrobiales</taxon>
        <taxon>Boseaceae</taxon>
        <taxon>Bosea</taxon>
    </lineage>
</organism>
<dbReference type="SUPFAM" id="SSF143011">
    <property type="entry name" value="RelE-like"/>
    <property type="match status" value="1"/>
</dbReference>
<dbReference type="InterPro" id="IPR035093">
    <property type="entry name" value="RelE/ParE_toxin_dom_sf"/>
</dbReference>
<gene>
    <name evidence="3" type="ORF">SAMN04488115_11080</name>
</gene>
<dbReference type="OrthoDB" id="8369899at2"/>
<reference evidence="3 4" key="1">
    <citation type="submission" date="2016-10" db="EMBL/GenBank/DDBJ databases">
        <authorList>
            <person name="de Groot N.N."/>
        </authorList>
    </citation>
    <scope>NUCLEOTIDE SEQUENCE [LARGE SCALE GENOMIC DNA]</scope>
    <source>
        <strain evidence="3 4">DSM 26656</strain>
    </source>
</reference>
<dbReference type="PANTHER" id="PTHR33755">
    <property type="entry name" value="TOXIN PARE1-RELATED"/>
    <property type="match status" value="1"/>
</dbReference>